<dbReference type="PROSITE" id="PS51118">
    <property type="entry name" value="HTH_HXLR"/>
    <property type="match status" value="1"/>
</dbReference>
<sequence length="126" mass="14783">MSAYSKCPIELSVSLIRKKWVVEILRDLFFGKTRFSEFKKDKPKLSNKVLSNCLKSMEKDGLIERISKRYERDVEYILTKKGQALNRIVYELAMFSIDEDMGDTKFNDETKGKIRSSFKDKLLIND</sequence>
<proteinExistence type="predicted"/>
<dbReference type="RefSeq" id="WP_149732136.1">
    <property type="nucleotide sequence ID" value="NZ_FMXB01000012.1"/>
</dbReference>
<evidence type="ECO:0000256" key="3">
    <source>
        <dbReference type="ARBA" id="ARBA00023163"/>
    </source>
</evidence>
<evidence type="ECO:0000256" key="2">
    <source>
        <dbReference type="ARBA" id="ARBA00023125"/>
    </source>
</evidence>
<dbReference type="OrthoDB" id="10490at2157"/>
<dbReference type="STRING" id="230361.sm9_1367"/>
<gene>
    <name evidence="5" type="ORF">SAMN02910315_01605</name>
</gene>
<dbReference type="GO" id="GO:0003677">
    <property type="term" value="F:DNA binding"/>
    <property type="evidence" value="ECO:0007669"/>
    <property type="project" value="UniProtKB-KW"/>
</dbReference>
<protein>
    <submittedName>
        <fullName evidence="5">Transcriptional regulator, HxlR family</fullName>
    </submittedName>
</protein>
<dbReference type="SUPFAM" id="SSF46785">
    <property type="entry name" value="Winged helix' DNA-binding domain"/>
    <property type="match status" value="1"/>
</dbReference>
<dbReference type="Proteomes" id="UP000323439">
    <property type="component" value="Unassembled WGS sequence"/>
</dbReference>
<dbReference type="PANTHER" id="PTHR33204">
    <property type="entry name" value="TRANSCRIPTIONAL REGULATOR, MARR FAMILY"/>
    <property type="match status" value="1"/>
</dbReference>
<keyword evidence="3" id="KW-0804">Transcription</keyword>
<dbReference type="PANTHER" id="PTHR33204:SF18">
    <property type="entry name" value="TRANSCRIPTIONAL REGULATORY PROTEIN"/>
    <property type="match status" value="1"/>
</dbReference>
<dbReference type="Gene3D" id="1.10.10.10">
    <property type="entry name" value="Winged helix-like DNA-binding domain superfamily/Winged helix DNA-binding domain"/>
    <property type="match status" value="1"/>
</dbReference>
<dbReference type="InterPro" id="IPR036390">
    <property type="entry name" value="WH_DNA-bd_sf"/>
</dbReference>
<dbReference type="InterPro" id="IPR036388">
    <property type="entry name" value="WH-like_DNA-bd_sf"/>
</dbReference>
<accession>A0A1G5WS55</accession>
<feature type="domain" description="HTH hxlR-type" evidence="4">
    <location>
        <begin position="7"/>
        <end position="104"/>
    </location>
</feature>
<dbReference type="InterPro" id="IPR002577">
    <property type="entry name" value="HTH_HxlR"/>
</dbReference>
<evidence type="ECO:0000259" key="4">
    <source>
        <dbReference type="PROSITE" id="PS51118"/>
    </source>
</evidence>
<organism evidence="5 6">
    <name type="scientific">Methanobrevibacter millerae</name>
    <dbReference type="NCBI Taxonomy" id="230361"/>
    <lineage>
        <taxon>Archaea</taxon>
        <taxon>Methanobacteriati</taxon>
        <taxon>Methanobacteriota</taxon>
        <taxon>Methanomada group</taxon>
        <taxon>Methanobacteria</taxon>
        <taxon>Methanobacteriales</taxon>
        <taxon>Methanobacteriaceae</taxon>
        <taxon>Methanobrevibacter</taxon>
    </lineage>
</organism>
<evidence type="ECO:0000313" key="5">
    <source>
        <dbReference type="EMBL" id="SDA60780.1"/>
    </source>
</evidence>
<keyword evidence="1" id="KW-0805">Transcription regulation</keyword>
<evidence type="ECO:0000256" key="1">
    <source>
        <dbReference type="ARBA" id="ARBA00023015"/>
    </source>
</evidence>
<name>A0A1G5WS55_9EURY</name>
<reference evidence="5 6" key="1">
    <citation type="submission" date="2016-10" db="EMBL/GenBank/DDBJ databases">
        <authorList>
            <person name="Varghese N."/>
            <person name="Submissions S."/>
        </authorList>
    </citation>
    <scope>NUCLEOTIDE SEQUENCE [LARGE SCALE GENOMIC DNA]</scope>
    <source>
        <strain evidence="5 6">DSM 16643</strain>
    </source>
</reference>
<dbReference type="EMBL" id="FMXB01000012">
    <property type="protein sequence ID" value="SDA60780.1"/>
    <property type="molecule type" value="Genomic_DNA"/>
</dbReference>
<evidence type="ECO:0000313" key="6">
    <source>
        <dbReference type="Proteomes" id="UP000323439"/>
    </source>
</evidence>
<keyword evidence="2" id="KW-0238">DNA-binding</keyword>
<dbReference type="Pfam" id="PF01638">
    <property type="entry name" value="HxlR"/>
    <property type="match status" value="1"/>
</dbReference>
<keyword evidence="6" id="KW-1185">Reference proteome</keyword>
<dbReference type="AlphaFoldDB" id="A0A1G5WS55"/>